<dbReference type="Proteomes" id="UP000182977">
    <property type="component" value="Chromosome I"/>
</dbReference>
<dbReference type="PANTHER" id="PTHR42693">
    <property type="entry name" value="ARYLSULFATASE FAMILY MEMBER"/>
    <property type="match status" value="1"/>
</dbReference>
<evidence type="ECO:0000256" key="2">
    <source>
        <dbReference type="ARBA" id="ARBA00022723"/>
    </source>
</evidence>
<name>A0A1H2K787_9ACTN</name>
<dbReference type="CDD" id="cd16152">
    <property type="entry name" value="sulfatase_like"/>
    <property type="match status" value="1"/>
</dbReference>
<sequence>MADPDRPNVLVFLTDQQRFDSTGVHGNPLGLTPNLDRLAATGTHFSHAFTPQPVCAPARAALQTGQYQNRTGVYRNGCVLPPGIPTLAHHFGAAGYRTGYVGKWHLAGTDDQPVPPELRGGYEHWLGADVVEFISSPFEARLYDTDGADVRLPGYRADAYVDAAIDYLSRPRADPFLLFVSLIEPHHHNPDDDYPAPQGYAERYAGRWTPGDLAALGGTTEEHLPGYWGMVRRVDEAFGRLLDALQAHGLRDDTVVAFTSDHGCHFKTRNREYKRSAHDASIRVPLVLDGPGLRGGGRRDDLVSLIDLPPTLLDAAGLPAPDAMQGVSLLRERDRDAVFVQISESHVGRAIRTRRWKYSVRAPHADGRADPGAPEYVEDLLYDLDADPYELTNLAGRPSHTEVAAHLRRQLTASMLAAGEPVPVIRAAGREG</sequence>
<reference evidence="7" key="1">
    <citation type="submission" date="2016-10" db="EMBL/GenBank/DDBJ databases">
        <authorList>
            <person name="Varghese N."/>
            <person name="Submissions S."/>
        </authorList>
    </citation>
    <scope>NUCLEOTIDE SEQUENCE [LARGE SCALE GENOMIC DNA]</scope>
    <source>
        <strain evidence="7">DSM 45079</strain>
    </source>
</reference>
<dbReference type="Pfam" id="PF00884">
    <property type="entry name" value="Sulfatase"/>
    <property type="match status" value="1"/>
</dbReference>
<keyword evidence="2" id="KW-0479">Metal-binding</keyword>
<keyword evidence="4" id="KW-0106">Calcium</keyword>
<evidence type="ECO:0000313" key="6">
    <source>
        <dbReference type="EMBL" id="SDU64258.1"/>
    </source>
</evidence>
<evidence type="ECO:0000259" key="5">
    <source>
        <dbReference type="Pfam" id="PF00884"/>
    </source>
</evidence>
<protein>
    <submittedName>
        <fullName evidence="6">Arylsulfatase A</fullName>
    </submittedName>
</protein>
<dbReference type="OrthoDB" id="9777306at2"/>
<dbReference type="PANTHER" id="PTHR42693:SF53">
    <property type="entry name" value="ENDO-4-O-SULFATASE"/>
    <property type="match status" value="1"/>
</dbReference>
<dbReference type="InterPro" id="IPR024607">
    <property type="entry name" value="Sulfatase_CS"/>
</dbReference>
<feature type="domain" description="Sulfatase N-terminal" evidence="5">
    <location>
        <begin position="7"/>
        <end position="317"/>
    </location>
</feature>
<dbReference type="Gene3D" id="3.40.720.10">
    <property type="entry name" value="Alkaline Phosphatase, subunit A"/>
    <property type="match status" value="1"/>
</dbReference>
<accession>A0A1H2K787</accession>
<dbReference type="RefSeq" id="WP_046772133.1">
    <property type="nucleotide sequence ID" value="NZ_LBMC01000056.1"/>
</dbReference>
<dbReference type="InterPro" id="IPR050738">
    <property type="entry name" value="Sulfatase"/>
</dbReference>
<keyword evidence="7" id="KW-1185">Reference proteome</keyword>
<dbReference type="STRING" id="419479.SAMN04488563_3481"/>
<evidence type="ECO:0000256" key="3">
    <source>
        <dbReference type="ARBA" id="ARBA00022801"/>
    </source>
</evidence>
<dbReference type="InterPro" id="IPR017850">
    <property type="entry name" value="Alkaline_phosphatase_core_sf"/>
</dbReference>
<dbReference type="InterPro" id="IPR000917">
    <property type="entry name" value="Sulfatase_N"/>
</dbReference>
<gene>
    <name evidence="6" type="ORF">SAMN04488563_3481</name>
</gene>
<dbReference type="SUPFAM" id="SSF53649">
    <property type="entry name" value="Alkaline phosphatase-like"/>
    <property type="match status" value="1"/>
</dbReference>
<dbReference type="GO" id="GO:0046872">
    <property type="term" value="F:metal ion binding"/>
    <property type="evidence" value="ECO:0007669"/>
    <property type="project" value="UniProtKB-KW"/>
</dbReference>
<dbReference type="AlphaFoldDB" id="A0A1H2K787"/>
<dbReference type="GO" id="GO:0004065">
    <property type="term" value="F:arylsulfatase activity"/>
    <property type="evidence" value="ECO:0007669"/>
    <property type="project" value="TreeGrafter"/>
</dbReference>
<evidence type="ECO:0000256" key="4">
    <source>
        <dbReference type="ARBA" id="ARBA00022837"/>
    </source>
</evidence>
<keyword evidence="3" id="KW-0378">Hydrolase</keyword>
<organism evidence="6 7">
    <name type="scientific">Jiangella alkaliphila</name>
    <dbReference type="NCBI Taxonomy" id="419479"/>
    <lineage>
        <taxon>Bacteria</taxon>
        <taxon>Bacillati</taxon>
        <taxon>Actinomycetota</taxon>
        <taxon>Actinomycetes</taxon>
        <taxon>Jiangellales</taxon>
        <taxon>Jiangellaceae</taxon>
        <taxon>Jiangella</taxon>
    </lineage>
</organism>
<evidence type="ECO:0000256" key="1">
    <source>
        <dbReference type="ARBA" id="ARBA00008779"/>
    </source>
</evidence>
<evidence type="ECO:0000313" key="7">
    <source>
        <dbReference type="Proteomes" id="UP000182977"/>
    </source>
</evidence>
<proteinExistence type="inferred from homology"/>
<dbReference type="EMBL" id="LT629791">
    <property type="protein sequence ID" value="SDU64258.1"/>
    <property type="molecule type" value="Genomic_DNA"/>
</dbReference>
<dbReference type="PROSITE" id="PS00149">
    <property type="entry name" value="SULFATASE_2"/>
    <property type="match status" value="1"/>
</dbReference>
<comment type="similarity">
    <text evidence="1">Belongs to the sulfatase family.</text>
</comment>